<name>A0A183GH10_HELPZ</name>
<dbReference type="AlphaFoldDB" id="A0A183GH10"/>
<evidence type="ECO:0000313" key="3">
    <source>
        <dbReference type="Proteomes" id="UP000050761"/>
    </source>
</evidence>
<proteinExistence type="predicted"/>
<evidence type="ECO:0000313" key="2">
    <source>
        <dbReference type="EMBL" id="VDP28279.1"/>
    </source>
</evidence>
<reference evidence="2 3" key="1">
    <citation type="submission" date="2018-11" db="EMBL/GenBank/DDBJ databases">
        <authorList>
            <consortium name="Pathogen Informatics"/>
        </authorList>
    </citation>
    <scope>NUCLEOTIDE SEQUENCE [LARGE SCALE GENOMIC DNA]</scope>
</reference>
<dbReference type="WBParaSite" id="HPBE_0002181601-mRNA-1">
    <property type="protein sequence ID" value="HPBE_0002181601-mRNA-1"/>
    <property type="gene ID" value="HPBE_0002181601"/>
</dbReference>
<sequence>MCEHTCTLPAAANSRWATTATRKRAEKRRHESELARDQFRADDPAECTSGHMRNEEIEAARRFCRLRTLQNLCVDRDSLGMVKCRSHLRDQVVTDFGNFA</sequence>
<feature type="compositionally biased region" description="Basic and acidic residues" evidence="1">
    <location>
        <begin position="28"/>
        <end position="37"/>
    </location>
</feature>
<accession>A0A3P8FZP4</accession>
<protein>
    <submittedName>
        <fullName evidence="2 4">Uncharacterized protein</fullName>
    </submittedName>
</protein>
<accession>A0A183GH10</accession>
<keyword evidence="3" id="KW-1185">Reference proteome</keyword>
<evidence type="ECO:0000313" key="4">
    <source>
        <dbReference type="WBParaSite" id="HPBE_0002181601-mRNA-1"/>
    </source>
</evidence>
<dbReference type="Proteomes" id="UP000050761">
    <property type="component" value="Unassembled WGS sequence"/>
</dbReference>
<organism evidence="3 4">
    <name type="scientific">Heligmosomoides polygyrus</name>
    <name type="common">Parasitic roundworm</name>
    <dbReference type="NCBI Taxonomy" id="6339"/>
    <lineage>
        <taxon>Eukaryota</taxon>
        <taxon>Metazoa</taxon>
        <taxon>Ecdysozoa</taxon>
        <taxon>Nematoda</taxon>
        <taxon>Chromadorea</taxon>
        <taxon>Rhabditida</taxon>
        <taxon>Rhabditina</taxon>
        <taxon>Rhabditomorpha</taxon>
        <taxon>Strongyloidea</taxon>
        <taxon>Heligmosomidae</taxon>
        <taxon>Heligmosomoides</taxon>
    </lineage>
</organism>
<gene>
    <name evidence="2" type="ORF">HPBE_LOCUS21815</name>
</gene>
<evidence type="ECO:0000256" key="1">
    <source>
        <dbReference type="SAM" id="MobiDB-lite"/>
    </source>
</evidence>
<reference evidence="4" key="2">
    <citation type="submission" date="2019-09" db="UniProtKB">
        <authorList>
            <consortium name="WormBaseParasite"/>
        </authorList>
    </citation>
    <scope>IDENTIFICATION</scope>
</reference>
<feature type="region of interest" description="Disordered" evidence="1">
    <location>
        <begin position="17"/>
        <end position="37"/>
    </location>
</feature>
<dbReference type="EMBL" id="UZAH01033360">
    <property type="protein sequence ID" value="VDP28279.1"/>
    <property type="molecule type" value="Genomic_DNA"/>
</dbReference>